<dbReference type="SUPFAM" id="SSF158682">
    <property type="entry name" value="TerB-like"/>
    <property type="match status" value="1"/>
</dbReference>
<dbReference type="Pfam" id="PF04391">
    <property type="entry name" value="DUF533"/>
    <property type="match status" value="1"/>
</dbReference>
<gene>
    <name evidence="2" type="ORF">AVDCRST_MAG90-1648</name>
</gene>
<proteinExistence type="predicted"/>
<accession>A0A6J4LKJ0</accession>
<name>A0A6J4LKJ0_9HYPH</name>
<evidence type="ECO:0008006" key="3">
    <source>
        <dbReference type="Google" id="ProtNLM"/>
    </source>
</evidence>
<feature type="region of interest" description="Disordered" evidence="1">
    <location>
        <begin position="166"/>
        <end position="193"/>
    </location>
</feature>
<dbReference type="EMBL" id="CADCUC010000320">
    <property type="protein sequence ID" value="CAA9334399.1"/>
    <property type="molecule type" value="Genomic_DNA"/>
</dbReference>
<evidence type="ECO:0000256" key="1">
    <source>
        <dbReference type="SAM" id="MobiDB-lite"/>
    </source>
</evidence>
<sequence>MVDAKRLLDALTGASSRPGQGEAGGSILDQVMRAFNELTQSPGATAAGNVLGQATAGVKEGAQRLNEASGGVGTRVDAAARDMAGQVTGGQSASQVVGQAKEFMNRHPGLAEAAVLGVAGILLGSRRSRGIATNVAGLGGLALVSGLAYKAFQNFQAGRPLIDAGQAAPPAALPAPSQARPAPSPTSFDPNTATEDDTLLYARAMVAAASCDGHMDEAERTRIMGGLAQAGIDAETTRWLEREVDSH</sequence>
<reference evidence="2" key="1">
    <citation type="submission" date="2020-02" db="EMBL/GenBank/DDBJ databases">
        <authorList>
            <person name="Meier V. D."/>
        </authorList>
    </citation>
    <scope>NUCLEOTIDE SEQUENCE</scope>
    <source>
        <strain evidence="2">AVDCRST_MAG90</strain>
    </source>
</reference>
<dbReference type="InterPro" id="IPR029024">
    <property type="entry name" value="TerB-like"/>
</dbReference>
<dbReference type="AlphaFoldDB" id="A0A6J4LKJ0"/>
<organism evidence="2">
    <name type="scientific">uncultured Microvirga sp</name>
    <dbReference type="NCBI Taxonomy" id="412392"/>
    <lineage>
        <taxon>Bacteria</taxon>
        <taxon>Pseudomonadati</taxon>
        <taxon>Pseudomonadota</taxon>
        <taxon>Alphaproteobacteria</taxon>
        <taxon>Hyphomicrobiales</taxon>
        <taxon>Methylobacteriaceae</taxon>
        <taxon>Microvirga</taxon>
        <taxon>environmental samples</taxon>
    </lineage>
</organism>
<feature type="compositionally biased region" description="Low complexity" evidence="1">
    <location>
        <begin position="166"/>
        <end position="181"/>
    </location>
</feature>
<dbReference type="InterPro" id="IPR007486">
    <property type="entry name" value="YebE"/>
</dbReference>
<protein>
    <recommendedName>
        <fullName evidence="3">DUF533 domain-containing protein</fullName>
    </recommendedName>
</protein>
<evidence type="ECO:0000313" key="2">
    <source>
        <dbReference type="EMBL" id="CAA9334399.1"/>
    </source>
</evidence>
<feature type="non-terminal residue" evidence="2">
    <location>
        <position position="247"/>
    </location>
</feature>